<name>A0A9Q5SD28_BACTU</name>
<accession>A0A9Q5SD28</accession>
<dbReference type="Proteomes" id="UP000194733">
    <property type="component" value="Unassembled WGS sequence"/>
</dbReference>
<dbReference type="AlphaFoldDB" id="A0A9Q5SD28"/>
<gene>
    <name evidence="1" type="ORF">BK724_25370</name>
</gene>
<reference evidence="1 2" key="1">
    <citation type="submission" date="2016-10" db="EMBL/GenBank/DDBJ databases">
        <title>Comparative genomics of Bacillus thuringiensis reveals a path to pathogens against multiple invertebrate hosts.</title>
        <authorList>
            <person name="Zheng J."/>
            <person name="Gao Q."/>
            <person name="Liu H."/>
            <person name="Peng D."/>
            <person name="Ruan L."/>
            <person name="Sun M."/>
        </authorList>
    </citation>
    <scope>NUCLEOTIDE SEQUENCE [LARGE SCALE GENOMIC DNA]</scope>
    <source>
        <strain evidence="1">BGSC 4BB1</strain>
    </source>
</reference>
<organism evidence="1 2">
    <name type="scientific">Bacillus thuringiensis serovar sooncheon</name>
    <dbReference type="NCBI Taxonomy" id="180891"/>
    <lineage>
        <taxon>Bacteria</taxon>
        <taxon>Bacillati</taxon>
        <taxon>Bacillota</taxon>
        <taxon>Bacilli</taxon>
        <taxon>Bacillales</taxon>
        <taxon>Bacillaceae</taxon>
        <taxon>Bacillus</taxon>
        <taxon>Bacillus cereus group</taxon>
    </lineage>
</organism>
<proteinExistence type="predicted"/>
<dbReference type="EMBL" id="NFCY01000029">
    <property type="protein sequence ID" value="OTX42686.1"/>
    <property type="molecule type" value="Genomic_DNA"/>
</dbReference>
<evidence type="ECO:0000313" key="2">
    <source>
        <dbReference type="Proteomes" id="UP000194733"/>
    </source>
</evidence>
<comment type="caution">
    <text evidence="1">The sequence shown here is derived from an EMBL/GenBank/DDBJ whole genome shotgun (WGS) entry which is preliminary data.</text>
</comment>
<protein>
    <submittedName>
        <fullName evidence="1">Uncharacterized protein</fullName>
    </submittedName>
</protein>
<evidence type="ECO:0000313" key="1">
    <source>
        <dbReference type="EMBL" id="OTX42686.1"/>
    </source>
</evidence>
<sequence>MKKLFNYVFFTQLNTHYLTCKEGLIIEYSRIYTLRNGLEKSIKVESWRSFREEMNVLGIQDSDVFQIQLVEYGKKRTKKSSPKNNRRK</sequence>